<accession>A0ACC1QYS9</accession>
<gene>
    <name evidence="1" type="ORF">NLG97_g3857</name>
</gene>
<comment type="caution">
    <text evidence="1">The sequence shown here is derived from an EMBL/GenBank/DDBJ whole genome shotgun (WGS) entry which is preliminary data.</text>
</comment>
<evidence type="ECO:0000313" key="1">
    <source>
        <dbReference type="EMBL" id="KAJ3494782.1"/>
    </source>
</evidence>
<reference evidence="1" key="1">
    <citation type="submission" date="2022-07" db="EMBL/GenBank/DDBJ databases">
        <title>Genome Sequence of Lecanicillium saksenae.</title>
        <authorList>
            <person name="Buettner E."/>
        </authorList>
    </citation>
    <scope>NUCLEOTIDE SEQUENCE</scope>
    <source>
        <strain evidence="1">VT-O1</strain>
    </source>
</reference>
<keyword evidence="2" id="KW-1185">Reference proteome</keyword>
<sequence>MTSVALLSQALVVALELGSRGLGVRTTCEASNLLLADATRAGNFCSARACWGFVAWSLAVAAILAAVLAKHFHLATSLTALSTLKRHIFALLAARFTTSCFLQVAGLTVQLFLSAGAPLVNQERTLWAASFFGVAVVLNRGMTTLRTAQTIESTFWRNRSARLGWLKHSPTAVAANFGEDGLGAARAGTAMANLLAIMTSAFQGAATGPDANMLGFYSCFGRRISVSTSGGLSFGSSLLASATNFCTFVSAAAHVGSAGSSTCRTTFLAFMADSGFAGSATATADIDLNQTAAAIAGMAF</sequence>
<dbReference type="EMBL" id="JANAKD010000344">
    <property type="protein sequence ID" value="KAJ3494782.1"/>
    <property type="molecule type" value="Genomic_DNA"/>
</dbReference>
<organism evidence="1 2">
    <name type="scientific">Lecanicillium saksenae</name>
    <dbReference type="NCBI Taxonomy" id="468837"/>
    <lineage>
        <taxon>Eukaryota</taxon>
        <taxon>Fungi</taxon>
        <taxon>Dikarya</taxon>
        <taxon>Ascomycota</taxon>
        <taxon>Pezizomycotina</taxon>
        <taxon>Sordariomycetes</taxon>
        <taxon>Hypocreomycetidae</taxon>
        <taxon>Hypocreales</taxon>
        <taxon>Cordycipitaceae</taxon>
        <taxon>Lecanicillium</taxon>
    </lineage>
</organism>
<proteinExistence type="predicted"/>
<protein>
    <submittedName>
        <fullName evidence="1">Uncharacterized protein</fullName>
    </submittedName>
</protein>
<dbReference type="Proteomes" id="UP001148737">
    <property type="component" value="Unassembled WGS sequence"/>
</dbReference>
<name>A0ACC1QYS9_9HYPO</name>
<evidence type="ECO:0000313" key="2">
    <source>
        <dbReference type="Proteomes" id="UP001148737"/>
    </source>
</evidence>